<keyword evidence="4" id="KW-1185">Reference proteome</keyword>
<feature type="transmembrane region" description="Helical" evidence="2">
    <location>
        <begin position="89"/>
        <end position="109"/>
    </location>
</feature>
<evidence type="ECO:0000313" key="4">
    <source>
        <dbReference type="Proteomes" id="UP001212841"/>
    </source>
</evidence>
<comment type="caution">
    <text evidence="3">The sequence shown here is derived from an EMBL/GenBank/DDBJ whole genome shotgun (WGS) entry which is preliminary data.</text>
</comment>
<sequence>MIETILSHMERRSTNAPLAIDPAKLGSVTYLLNGLNLFASLYFSIKSIHIALIRRKFFWYLLVATHVTLFMSMAQTFADPLIFEGCKGGKFGCLTYGLFYVFVTSVGYYRLWVLSRQKKVYLFFWALCVVMIVGSYIWMCFGSIHHYFPFICQPEVDAFRELLVAIAEISTAFLLIACHGFEIWSFHRITHFTSAAKAPQANTIGGYFRDTIWCIVPAAIVTFGCKIASIFADKGKSFLQVHVAGKQPSYPNIFAHTLATFLMIIMLQSVVEDTLMYEASVLLVRYGTGTTHGSTPGSTGLSSTHSHHDRSDRDNYRRDNGNGTFRTVDNISSPTSPSGGSRPGYFWSGNDEKDEYDGYNQGNKTPTSINLPTYSMRSADLYPPTPGGEREARYKRSNSIDQSHHQAPPSSYTVVNAQKPVNGNYPPVRTPSVPNLTDLPYPRDRDGGRYHDERDGRGRGEDRGMSPPRSRSRQREYDYDPNVQGAGTPRMPGRMEGSDVGRGDGGRRYYD</sequence>
<proteinExistence type="predicted"/>
<feature type="compositionally biased region" description="Polar residues" evidence="1">
    <location>
        <begin position="321"/>
        <end position="331"/>
    </location>
</feature>
<feature type="compositionally biased region" description="Basic and acidic residues" evidence="1">
    <location>
        <begin position="441"/>
        <end position="464"/>
    </location>
</feature>
<evidence type="ECO:0000256" key="1">
    <source>
        <dbReference type="SAM" id="MobiDB-lite"/>
    </source>
</evidence>
<dbReference type="AlphaFoldDB" id="A0AAD5SFC7"/>
<evidence type="ECO:0000256" key="2">
    <source>
        <dbReference type="SAM" id="Phobius"/>
    </source>
</evidence>
<feature type="region of interest" description="Disordered" evidence="1">
    <location>
        <begin position="291"/>
        <end position="511"/>
    </location>
</feature>
<dbReference type="Proteomes" id="UP001212841">
    <property type="component" value="Unassembled WGS sequence"/>
</dbReference>
<keyword evidence="2" id="KW-0472">Membrane</keyword>
<dbReference type="EMBL" id="JADGJD010000247">
    <property type="protein sequence ID" value="KAJ3052996.1"/>
    <property type="molecule type" value="Genomic_DNA"/>
</dbReference>
<feature type="compositionally biased region" description="Polar residues" evidence="1">
    <location>
        <begin position="360"/>
        <end position="376"/>
    </location>
</feature>
<gene>
    <name evidence="3" type="ORF">HK097_005262</name>
</gene>
<feature type="compositionally biased region" description="Basic and acidic residues" evidence="1">
    <location>
        <begin position="496"/>
        <end position="511"/>
    </location>
</feature>
<keyword evidence="2" id="KW-0812">Transmembrane</keyword>
<feature type="compositionally biased region" description="Basic and acidic residues" evidence="1">
    <location>
        <begin position="309"/>
        <end position="320"/>
    </location>
</feature>
<accession>A0AAD5SFC7</accession>
<feature type="transmembrane region" description="Helical" evidence="2">
    <location>
        <begin position="164"/>
        <end position="186"/>
    </location>
</feature>
<feature type="compositionally biased region" description="Polar residues" evidence="1">
    <location>
        <begin position="408"/>
        <end position="421"/>
    </location>
</feature>
<feature type="transmembrane region" description="Helical" evidence="2">
    <location>
        <begin position="207"/>
        <end position="232"/>
    </location>
</feature>
<feature type="transmembrane region" description="Helical" evidence="2">
    <location>
        <begin position="27"/>
        <end position="45"/>
    </location>
</feature>
<keyword evidence="2" id="KW-1133">Transmembrane helix</keyword>
<reference evidence="3" key="1">
    <citation type="submission" date="2020-05" db="EMBL/GenBank/DDBJ databases">
        <title>Phylogenomic resolution of chytrid fungi.</title>
        <authorList>
            <person name="Stajich J.E."/>
            <person name="Amses K."/>
            <person name="Simmons R."/>
            <person name="Seto K."/>
            <person name="Myers J."/>
            <person name="Bonds A."/>
            <person name="Quandt C.A."/>
            <person name="Barry K."/>
            <person name="Liu P."/>
            <person name="Grigoriev I."/>
            <person name="Longcore J.E."/>
            <person name="James T.Y."/>
        </authorList>
    </citation>
    <scope>NUCLEOTIDE SEQUENCE</scope>
    <source>
        <strain evidence="3">JEL0318</strain>
    </source>
</reference>
<feature type="compositionally biased region" description="Low complexity" evidence="1">
    <location>
        <begin position="332"/>
        <end position="344"/>
    </location>
</feature>
<feature type="transmembrane region" description="Helical" evidence="2">
    <location>
        <begin position="121"/>
        <end position="144"/>
    </location>
</feature>
<protein>
    <submittedName>
        <fullName evidence="3">Uncharacterized protein</fullName>
    </submittedName>
</protein>
<feature type="transmembrane region" description="Helical" evidence="2">
    <location>
        <begin position="57"/>
        <end position="77"/>
    </location>
</feature>
<evidence type="ECO:0000313" key="3">
    <source>
        <dbReference type="EMBL" id="KAJ3052996.1"/>
    </source>
</evidence>
<organism evidence="3 4">
    <name type="scientific">Rhizophlyctis rosea</name>
    <dbReference type="NCBI Taxonomy" id="64517"/>
    <lineage>
        <taxon>Eukaryota</taxon>
        <taxon>Fungi</taxon>
        <taxon>Fungi incertae sedis</taxon>
        <taxon>Chytridiomycota</taxon>
        <taxon>Chytridiomycota incertae sedis</taxon>
        <taxon>Chytridiomycetes</taxon>
        <taxon>Rhizophlyctidales</taxon>
        <taxon>Rhizophlyctidaceae</taxon>
        <taxon>Rhizophlyctis</taxon>
    </lineage>
</organism>
<name>A0AAD5SFC7_9FUNG</name>
<feature type="compositionally biased region" description="Low complexity" evidence="1">
    <location>
        <begin position="291"/>
        <end position="304"/>
    </location>
</feature>
<feature type="transmembrane region" description="Helical" evidence="2">
    <location>
        <begin position="252"/>
        <end position="271"/>
    </location>
</feature>